<dbReference type="Gene3D" id="3.40.50.720">
    <property type="entry name" value="NAD(P)-binding Rossmann-like Domain"/>
    <property type="match status" value="1"/>
</dbReference>
<evidence type="ECO:0000256" key="2">
    <source>
        <dbReference type="ARBA" id="ARBA00023002"/>
    </source>
</evidence>
<evidence type="ECO:0000313" key="5">
    <source>
        <dbReference type="Proteomes" id="UP001596380"/>
    </source>
</evidence>
<organism evidence="4 5">
    <name type="scientific">Actinomadura yumaensis</name>
    <dbReference type="NCBI Taxonomy" id="111807"/>
    <lineage>
        <taxon>Bacteria</taxon>
        <taxon>Bacillati</taxon>
        <taxon>Actinomycetota</taxon>
        <taxon>Actinomycetes</taxon>
        <taxon>Streptosporangiales</taxon>
        <taxon>Thermomonosporaceae</taxon>
        <taxon>Actinomadura</taxon>
    </lineage>
</organism>
<accession>A0ABW2CCG9</accession>
<sequence length="253" mass="25712">MTARFPGRTALVTGGGSGIGQDVARAFAREGARVVVAGRSPRSLERTVARIEAEGGHATAIPTDVTDSAQVARLVAATVRHHGGLDIAVNAAGLLTAAGPVGDIDEDEWATLIAVNLTGTMVSMKHQIASMRRNGGGAIVNLSSTLGAHVRVPGTGAYGATKAAVSALTRNAALDHVHEGIRVNAVSPGPIDTAMSYNPGETRADRDERYARQLPAGRVGALEEVTAAVLYLASPQAAFLVGADLVIDGGAAA</sequence>
<dbReference type="GO" id="GO:0016491">
    <property type="term" value="F:oxidoreductase activity"/>
    <property type="evidence" value="ECO:0007669"/>
    <property type="project" value="UniProtKB-KW"/>
</dbReference>
<comment type="caution">
    <text evidence="4">The sequence shown here is derived from an EMBL/GenBank/DDBJ whole genome shotgun (WGS) entry which is preliminary data.</text>
</comment>
<dbReference type="CDD" id="cd05233">
    <property type="entry name" value="SDR_c"/>
    <property type="match status" value="1"/>
</dbReference>
<protein>
    <submittedName>
        <fullName evidence="4">SDR family NAD(P)-dependent oxidoreductase</fullName>
        <ecNumber evidence="4">1.1.1.-</ecNumber>
    </submittedName>
</protein>
<evidence type="ECO:0000313" key="4">
    <source>
        <dbReference type="EMBL" id="MFC6879498.1"/>
    </source>
</evidence>
<dbReference type="EC" id="1.1.1.-" evidence="4"/>
<dbReference type="SUPFAM" id="SSF51735">
    <property type="entry name" value="NAD(P)-binding Rossmann-fold domains"/>
    <property type="match status" value="1"/>
</dbReference>
<proteinExistence type="inferred from homology"/>
<evidence type="ECO:0000259" key="3">
    <source>
        <dbReference type="SMART" id="SM00822"/>
    </source>
</evidence>
<dbReference type="InterPro" id="IPR002347">
    <property type="entry name" value="SDR_fam"/>
</dbReference>
<keyword evidence="2 4" id="KW-0560">Oxidoreductase</keyword>
<dbReference type="PRINTS" id="PR00080">
    <property type="entry name" value="SDRFAMILY"/>
</dbReference>
<dbReference type="SMART" id="SM00822">
    <property type="entry name" value="PKS_KR"/>
    <property type="match status" value="1"/>
</dbReference>
<reference evidence="5" key="1">
    <citation type="journal article" date="2019" name="Int. J. Syst. Evol. Microbiol.">
        <title>The Global Catalogue of Microorganisms (GCM) 10K type strain sequencing project: providing services to taxonomists for standard genome sequencing and annotation.</title>
        <authorList>
            <consortium name="The Broad Institute Genomics Platform"/>
            <consortium name="The Broad Institute Genome Sequencing Center for Infectious Disease"/>
            <person name="Wu L."/>
            <person name="Ma J."/>
        </authorList>
    </citation>
    <scope>NUCLEOTIDE SEQUENCE [LARGE SCALE GENOMIC DNA]</scope>
    <source>
        <strain evidence="5">JCM 3369</strain>
    </source>
</reference>
<dbReference type="NCBIfam" id="NF005559">
    <property type="entry name" value="PRK07231.1"/>
    <property type="match status" value="1"/>
</dbReference>
<dbReference type="Pfam" id="PF13561">
    <property type="entry name" value="adh_short_C2"/>
    <property type="match status" value="1"/>
</dbReference>
<evidence type="ECO:0000256" key="1">
    <source>
        <dbReference type="ARBA" id="ARBA00006484"/>
    </source>
</evidence>
<gene>
    <name evidence="4" type="ORF">ACFQKB_06930</name>
</gene>
<comment type="similarity">
    <text evidence="1">Belongs to the short-chain dehydrogenases/reductases (SDR) family.</text>
</comment>
<dbReference type="PANTHER" id="PTHR24321">
    <property type="entry name" value="DEHYDROGENASES, SHORT CHAIN"/>
    <property type="match status" value="1"/>
</dbReference>
<name>A0ABW2CCG9_9ACTN</name>
<feature type="domain" description="Ketoreductase" evidence="3">
    <location>
        <begin position="8"/>
        <end position="189"/>
    </location>
</feature>
<dbReference type="InterPro" id="IPR036291">
    <property type="entry name" value="NAD(P)-bd_dom_sf"/>
</dbReference>
<dbReference type="EMBL" id="JBHSXS010000002">
    <property type="protein sequence ID" value="MFC6879498.1"/>
    <property type="molecule type" value="Genomic_DNA"/>
</dbReference>
<keyword evidence="5" id="KW-1185">Reference proteome</keyword>
<dbReference type="Proteomes" id="UP001596380">
    <property type="component" value="Unassembled WGS sequence"/>
</dbReference>
<dbReference type="PRINTS" id="PR00081">
    <property type="entry name" value="GDHRDH"/>
</dbReference>
<dbReference type="InterPro" id="IPR057326">
    <property type="entry name" value="KR_dom"/>
</dbReference>
<dbReference type="PANTHER" id="PTHR24321:SF14">
    <property type="entry name" value="SHORT-CHAIN TYPE DEHYDROGENASE_REDUCTASE BLR2146-RELATED"/>
    <property type="match status" value="1"/>
</dbReference>
<dbReference type="RefSeq" id="WP_160824105.1">
    <property type="nucleotide sequence ID" value="NZ_JBHSXE010000001.1"/>
</dbReference>